<accession>A0A6G9XYU6</accession>
<sequence>MRAKQARLIDVGKPLAVGNSSMFRTMTARCGVALAGGVVLLLAGCDAEPARSTATPSSASVTATGATAAPSVPETPGPAAPGPAAPGTAAPSAPDSNPGPAAPGTAVTASPSSAPAADAFWDPCTLPESALTAAGLDVATKQRLTDSAFPTWQMCKWQAGDRAFELVMAASDRTIDTMLEPGAYTDLRRTEYQGRKVIQFRYVADVHKLVCNIATPAPYGSIAFAVRNTRVQTDFGDPCTDAAPVTTVLFKSLP</sequence>
<protein>
    <submittedName>
        <fullName evidence="2">DUF3558 domain-containing protein</fullName>
    </submittedName>
</protein>
<name>A0A6G9XYU6_NOCBR</name>
<organism evidence="2 3">
    <name type="scientific">Nocardia brasiliensis</name>
    <dbReference type="NCBI Taxonomy" id="37326"/>
    <lineage>
        <taxon>Bacteria</taxon>
        <taxon>Bacillati</taxon>
        <taxon>Actinomycetota</taxon>
        <taxon>Actinomycetes</taxon>
        <taxon>Mycobacteriales</taxon>
        <taxon>Nocardiaceae</taxon>
        <taxon>Nocardia</taxon>
    </lineage>
</organism>
<dbReference type="InterPro" id="IPR024520">
    <property type="entry name" value="DUF3558"/>
</dbReference>
<dbReference type="Pfam" id="PF12079">
    <property type="entry name" value="DUF3558"/>
    <property type="match status" value="1"/>
</dbReference>
<evidence type="ECO:0000256" key="1">
    <source>
        <dbReference type="SAM" id="MobiDB-lite"/>
    </source>
</evidence>
<evidence type="ECO:0000313" key="2">
    <source>
        <dbReference type="EMBL" id="QIS06094.1"/>
    </source>
</evidence>
<feature type="region of interest" description="Disordered" evidence="1">
    <location>
        <begin position="51"/>
        <end position="114"/>
    </location>
</feature>
<gene>
    <name evidence="2" type="ORF">F5X71_30695</name>
</gene>
<proteinExistence type="predicted"/>
<reference evidence="2 3" key="1">
    <citation type="journal article" date="2019" name="ACS Chem. Biol.">
        <title>Identification and Mobilization of a Cryptic Antibiotic Biosynthesis Gene Locus from a Human-Pathogenic Nocardia Isolate.</title>
        <authorList>
            <person name="Herisse M."/>
            <person name="Ishida K."/>
            <person name="Porter J.L."/>
            <person name="Howden B."/>
            <person name="Hertweck C."/>
            <person name="Stinear T.P."/>
            <person name="Pidot S.J."/>
        </authorList>
    </citation>
    <scope>NUCLEOTIDE SEQUENCE [LARGE SCALE GENOMIC DNA]</scope>
    <source>
        <strain evidence="2 3">AUSMDU00024985</strain>
    </source>
</reference>
<feature type="compositionally biased region" description="Low complexity" evidence="1">
    <location>
        <begin position="85"/>
        <end position="114"/>
    </location>
</feature>
<dbReference type="AlphaFoldDB" id="A0A6G9XYU6"/>
<dbReference type="Proteomes" id="UP000501705">
    <property type="component" value="Chromosome"/>
</dbReference>
<feature type="compositionally biased region" description="Low complexity" evidence="1">
    <location>
        <begin position="51"/>
        <end position="72"/>
    </location>
</feature>
<evidence type="ECO:0000313" key="3">
    <source>
        <dbReference type="Proteomes" id="UP000501705"/>
    </source>
</evidence>
<feature type="compositionally biased region" description="Pro residues" evidence="1">
    <location>
        <begin position="73"/>
        <end position="84"/>
    </location>
</feature>
<dbReference type="EMBL" id="CP046171">
    <property type="protein sequence ID" value="QIS06094.1"/>
    <property type="molecule type" value="Genomic_DNA"/>
</dbReference>